<name>A0A381U4U8_9ZZZZ</name>
<evidence type="ECO:0000256" key="2">
    <source>
        <dbReference type="ARBA" id="ARBA00022723"/>
    </source>
</evidence>
<dbReference type="SUPFAM" id="SSF50022">
    <property type="entry name" value="ISP domain"/>
    <property type="match status" value="1"/>
</dbReference>
<dbReference type="InterPro" id="IPR015881">
    <property type="entry name" value="ARHD_Rieske_2Fe_2S"/>
</dbReference>
<keyword evidence="4" id="KW-0408">Iron</keyword>
<dbReference type="GO" id="GO:0051537">
    <property type="term" value="F:2 iron, 2 sulfur cluster binding"/>
    <property type="evidence" value="ECO:0007669"/>
    <property type="project" value="UniProtKB-KW"/>
</dbReference>
<dbReference type="InterPro" id="IPR050584">
    <property type="entry name" value="Cholesterol_7-desaturase"/>
</dbReference>
<dbReference type="GO" id="GO:0005506">
    <property type="term" value="F:iron ion binding"/>
    <property type="evidence" value="ECO:0007669"/>
    <property type="project" value="InterPro"/>
</dbReference>
<dbReference type="GO" id="GO:0016491">
    <property type="term" value="F:oxidoreductase activity"/>
    <property type="evidence" value="ECO:0007669"/>
    <property type="project" value="UniProtKB-KW"/>
</dbReference>
<dbReference type="PROSITE" id="PS00570">
    <property type="entry name" value="RING_HYDROXYL_ALPHA"/>
    <property type="match status" value="1"/>
</dbReference>
<dbReference type="CDD" id="cd03469">
    <property type="entry name" value="Rieske_RO_Alpha_N"/>
    <property type="match status" value="1"/>
</dbReference>
<reference evidence="7" key="1">
    <citation type="submission" date="2018-05" db="EMBL/GenBank/DDBJ databases">
        <authorList>
            <person name="Lanie J.A."/>
            <person name="Ng W.-L."/>
            <person name="Kazmierczak K.M."/>
            <person name="Andrzejewski T.M."/>
            <person name="Davidsen T.M."/>
            <person name="Wayne K.J."/>
            <person name="Tettelin H."/>
            <person name="Glass J.I."/>
            <person name="Rusch D."/>
            <person name="Podicherti R."/>
            <person name="Tsui H.-C.T."/>
            <person name="Winkler M.E."/>
        </authorList>
    </citation>
    <scope>NUCLEOTIDE SEQUENCE</scope>
</reference>
<dbReference type="EMBL" id="UINC01005665">
    <property type="protein sequence ID" value="SVA22771.1"/>
    <property type="molecule type" value="Genomic_DNA"/>
</dbReference>
<dbReference type="SUPFAM" id="SSF55961">
    <property type="entry name" value="Bet v1-like"/>
    <property type="match status" value="1"/>
</dbReference>
<feature type="domain" description="Rieske" evidence="6">
    <location>
        <begin position="13"/>
        <end position="117"/>
    </location>
</feature>
<dbReference type="PANTHER" id="PTHR21266">
    <property type="entry name" value="IRON-SULFUR DOMAIN CONTAINING PROTEIN"/>
    <property type="match status" value="1"/>
</dbReference>
<organism evidence="7">
    <name type="scientific">marine metagenome</name>
    <dbReference type="NCBI Taxonomy" id="408172"/>
    <lineage>
        <taxon>unclassified sequences</taxon>
        <taxon>metagenomes</taxon>
        <taxon>ecological metagenomes</taxon>
    </lineage>
</organism>
<evidence type="ECO:0000256" key="4">
    <source>
        <dbReference type="ARBA" id="ARBA00023004"/>
    </source>
</evidence>
<evidence type="ECO:0000256" key="3">
    <source>
        <dbReference type="ARBA" id="ARBA00023002"/>
    </source>
</evidence>
<keyword evidence="3" id="KW-0560">Oxidoreductase</keyword>
<dbReference type="Pfam" id="PF00355">
    <property type="entry name" value="Rieske"/>
    <property type="match status" value="1"/>
</dbReference>
<evidence type="ECO:0000256" key="5">
    <source>
        <dbReference type="ARBA" id="ARBA00023014"/>
    </source>
</evidence>
<protein>
    <recommendedName>
        <fullName evidence="6">Rieske domain-containing protein</fullName>
    </recommendedName>
</protein>
<keyword evidence="1" id="KW-0001">2Fe-2S</keyword>
<keyword evidence="2" id="KW-0479">Metal-binding</keyword>
<dbReference type="PANTHER" id="PTHR21266:SF60">
    <property type="entry name" value="3-KETOSTEROID-9-ALPHA-MONOOXYGENASE, OXYGENASE COMPONENT"/>
    <property type="match status" value="1"/>
</dbReference>
<dbReference type="InterPro" id="IPR036922">
    <property type="entry name" value="Rieske_2Fe-2S_sf"/>
</dbReference>
<evidence type="ECO:0000313" key="7">
    <source>
        <dbReference type="EMBL" id="SVA22771.1"/>
    </source>
</evidence>
<dbReference type="PROSITE" id="PS51296">
    <property type="entry name" value="RIESKE"/>
    <property type="match status" value="1"/>
</dbReference>
<keyword evidence="5" id="KW-0411">Iron-sulfur</keyword>
<sequence length="330" mass="38427">MKKSFPDKLFACWHPVSYSNEIKKTKPFGTFLLDQPIVIWRSSNGQVHAMKDLCIHRGTALSLGWIKNDCLVCPYHGWQYDKNGDCVLIPQSPKTNIPKKAKTPVYHCKEKFGLIWVALKKPIYHLPEIPEFENGKWKLVNTGPFDWKSDASRQVENFTDFGHFPWVHPGLLGDQKRPEVPDYKVEIKNAVLHYSVIRPESVNTDDFPIFANKEIMKPKRKSIYCLHLPYTIVLRLGWGGLKGMIYFFISQPISSNKCRGFCIVGRNYNLKEPDTIIQNFEQVIFNQDKKIIESQRPEQVPFDFAEELHLKFDSVAMNYRKAMIKEKLNY</sequence>
<dbReference type="AlphaFoldDB" id="A0A381U4U8"/>
<dbReference type="Pfam" id="PF19112">
    <property type="entry name" value="VanA_C"/>
    <property type="match status" value="1"/>
</dbReference>
<dbReference type="InterPro" id="IPR017941">
    <property type="entry name" value="Rieske_2Fe-2S"/>
</dbReference>
<evidence type="ECO:0000259" key="6">
    <source>
        <dbReference type="PROSITE" id="PS51296"/>
    </source>
</evidence>
<evidence type="ECO:0000256" key="1">
    <source>
        <dbReference type="ARBA" id="ARBA00022714"/>
    </source>
</evidence>
<dbReference type="Gene3D" id="3.90.380.10">
    <property type="entry name" value="Naphthalene 1,2-dioxygenase Alpha Subunit, Chain A, domain 1"/>
    <property type="match status" value="1"/>
</dbReference>
<dbReference type="Gene3D" id="2.102.10.10">
    <property type="entry name" value="Rieske [2Fe-2S] iron-sulphur domain"/>
    <property type="match status" value="1"/>
</dbReference>
<gene>
    <name evidence="7" type="ORF">METZ01_LOCUS75625</name>
</gene>
<proteinExistence type="predicted"/>
<accession>A0A381U4U8</accession>
<dbReference type="InterPro" id="IPR044043">
    <property type="entry name" value="VanA_C_cat"/>
</dbReference>